<keyword evidence="8 15" id="KW-0732">Signal</keyword>
<keyword evidence="9" id="KW-0408">Iron</keyword>
<proteinExistence type="inferred from homology"/>
<keyword evidence="5" id="KW-1003">Cell membrane</keyword>
<evidence type="ECO:0000256" key="10">
    <source>
        <dbReference type="ARBA" id="ARBA00023136"/>
    </source>
</evidence>
<dbReference type="STRING" id="1503.CLPU_8c00490"/>
<dbReference type="GO" id="GO:0016020">
    <property type="term" value="C:membrane"/>
    <property type="evidence" value="ECO:0007669"/>
    <property type="project" value="InterPro"/>
</dbReference>
<sequence>MKKILAFILTAILAISFVGCSSKESNKESDEATKTSKEEKKVVVSGTVALSQVLESLNVELAGRPTTKEPISESLKKLPEIGDPMNPDMEKIKALNPDVFVSTGALKDSLGKNLEENGIKTEFYDLNSFDGVKNTIKELSQKFDKEEEGKKILDDFNTREEKILKSIEGKEKPKVMIIFGTPGNFMLATEKSFTGDLAKKLGGENVTNAFGNAPSPYIPFNIEEALKQNPDVILRLTHVEREKSKAMFDKEFEGNKQWGNFEAVKNNKVYDLDKNYFGVTGTLKSIDALEKMSEYLYEK</sequence>
<evidence type="ECO:0000256" key="8">
    <source>
        <dbReference type="ARBA" id="ARBA00022729"/>
    </source>
</evidence>
<dbReference type="PROSITE" id="PS51257">
    <property type="entry name" value="PROKAR_LIPOPROTEIN"/>
    <property type="match status" value="1"/>
</dbReference>
<dbReference type="InterPro" id="IPR002491">
    <property type="entry name" value="ABC_transptr_periplasmic_BD"/>
</dbReference>
<feature type="domain" description="Fe/B12 periplasmic-binding" evidence="16">
    <location>
        <begin position="42"/>
        <end position="299"/>
    </location>
</feature>
<evidence type="ECO:0000256" key="7">
    <source>
        <dbReference type="ARBA" id="ARBA00022723"/>
    </source>
</evidence>
<evidence type="ECO:0000256" key="12">
    <source>
        <dbReference type="ARBA" id="ARBA00023288"/>
    </source>
</evidence>
<evidence type="ECO:0000256" key="15">
    <source>
        <dbReference type="SAM" id="SignalP"/>
    </source>
</evidence>
<reference evidence="18" key="1">
    <citation type="submission" date="2015-07" db="EMBL/GenBank/DDBJ databases">
        <title>Draft genome sequence of the purine-degrading Gottschalkia purinilyticum DSM 1384 (formerly Clostridium purinilyticum).</title>
        <authorList>
            <person name="Poehlein A."/>
            <person name="Schiel-Bengelsdorf B."/>
            <person name="Bengelsdorf F.R."/>
            <person name="Daniel R."/>
            <person name="Duerre P."/>
        </authorList>
    </citation>
    <scope>NUCLEOTIDE SEQUENCE [LARGE SCALE GENOMIC DNA]</scope>
    <source>
        <strain evidence="18">DSM 1384</strain>
    </source>
</reference>
<evidence type="ECO:0000313" key="18">
    <source>
        <dbReference type="Proteomes" id="UP000037267"/>
    </source>
</evidence>
<protein>
    <recommendedName>
        <fullName evidence="3">High-affinity heme uptake system protein IsdE</fullName>
    </recommendedName>
    <alternativeName>
        <fullName evidence="14">Iron-regulated surface determinant protein E</fullName>
    </alternativeName>
    <alternativeName>
        <fullName evidence="13">Staphylococcal iron-regulated protein F</fullName>
    </alternativeName>
</protein>
<dbReference type="NCBIfam" id="TIGR03659">
    <property type="entry name" value="IsdE"/>
    <property type="match status" value="1"/>
</dbReference>
<feature type="chain" id="PRO_5039308804" description="High-affinity heme uptake system protein IsdE" evidence="15">
    <location>
        <begin position="21"/>
        <end position="299"/>
    </location>
</feature>
<evidence type="ECO:0000256" key="14">
    <source>
        <dbReference type="ARBA" id="ARBA00031463"/>
    </source>
</evidence>
<comment type="cofactor">
    <cofactor evidence="1">
        <name>heme b</name>
        <dbReference type="ChEBI" id="CHEBI:60344"/>
    </cofactor>
</comment>
<gene>
    <name evidence="17" type="ORF">CLPU_8c00490</name>
</gene>
<evidence type="ECO:0000256" key="6">
    <source>
        <dbReference type="ARBA" id="ARBA00022617"/>
    </source>
</evidence>
<dbReference type="InterPro" id="IPR019957">
    <property type="entry name" value="ABC_transptr_haem-bd_IsdE"/>
</dbReference>
<evidence type="ECO:0000256" key="4">
    <source>
        <dbReference type="ARBA" id="ARBA00022448"/>
    </source>
</evidence>
<dbReference type="PANTHER" id="PTHR30535">
    <property type="entry name" value="VITAMIN B12-BINDING PROTEIN"/>
    <property type="match status" value="1"/>
</dbReference>
<keyword evidence="10" id="KW-0472">Membrane</keyword>
<dbReference type="PROSITE" id="PS50983">
    <property type="entry name" value="FE_B12_PBP"/>
    <property type="match status" value="1"/>
</dbReference>
<dbReference type="OrthoDB" id="66025at2"/>
<keyword evidence="11" id="KW-0564">Palmitate</keyword>
<dbReference type="EMBL" id="LGSS01000008">
    <property type="protein sequence ID" value="KNF08284.1"/>
    <property type="molecule type" value="Genomic_DNA"/>
</dbReference>
<evidence type="ECO:0000256" key="13">
    <source>
        <dbReference type="ARBA" id="ARBA00031148"/>
    </source>
</evidence>
<evidence type="ECO:0000256" key="11">
    <source>
        <dbReference type="ARBA" id="ARBA00023139"/>
    </source>
</evidence>
<dbReference type="GO" id="GO:0015886">
    <property type="term" value="P:heme transport"/>
    <property type="evidence" value="ECO:0007669"/>
    <property type="project" value="InterPro"/>
</dbReference>
<dbReference type="Proteomes" id="UP000037267">
    <property type="component" value="Unassembled WGS sequence"/>
</dbReference>
<dbReference type="GO" id="GO:0046872">
    <property type="term" value="F:metal ion binding"/>
    <property type="evidence" value="ECO:0007669"/>
    <property type="project" value="UniProtKB-KW"/>
</dbReference>
<keyword evidence="7" id="KW-0479">Metal-binding</keyword>
<evidence type="ECO:0000256" key="9">
    <source>
        <dbReference type="ARBA" id="ARBA00023004"/>
    </source>
</evidence>
<feature type="signal peptide" evidence="15">
    <location>
        <begin position="1"/>
        <end position="20"/>
    </location>
</feature>
<evidence type="ECO:0000256" key="5">
    <source>
        <dbReference type="ARBA" id="ARBA00022475"/>
    </source>
</evidence>
<accession>A0A0L0W9S6</accession>
<dbReference type="Gene3D" id="3.40.50.1980">
    <property type="entry name" value="Nitrogenase molybdenum iron protein domain"/>
    <property type="match status" value="2"/>
</dbReference>
<dbReference type="Pfam" id="PF01497">
    <property type="entry name" value="Peripla_BP_2"/>
    <property type="match status" value="1"/>
</dbReference>
<organism evidence="17 18">
    <name type="scientific">Gottschalkia purinilytica</name>
    <name type="common">Clostridium purinilyticum</name>
    <dbReference type="NCBI Taxonomy" id="1503"/>
    <lineage>
        <taxon>Bacteria</taxon>
        <taxon>Bacillati</taxon>
        <taxon>Bacillota</taxon>
        <taxon>Tissierellia</taxon>
        <taxon>Tissierellales</taxon>
        <taxon>Gottschalkiaceae</taxon>
        <taxon>Gottschalkia</taxon>
    </lineage>
</organism>
<evidence type="ECO:0000259" key="16">
    <source>
        <dbReference type="PROSITE" id="PS50983"/>
    </source>
</evidence>
<dbReference type="GO" id="GO:0020037">
    <property type="term" value="F:heme binding"/>
    <property type="evidence" value="ECO:0007669"/>
    <property type="project" value="InterPro"/>
</dbReference>
<dbReference type="PANTHER" id="PTHR30535:SF36">
    <property type="entry name" value="HIGH-AFFINITY HEME UPTAKE SYSTEM PROTEIN ISDE"/>
    <property type="match status" value="1"/>
</dbReference>
<dbReference type="RefSeq" id="WP_050355386.1">
    <property type="nucleotide sequence ID" value="NZ_LGSS01000008.1"/>
</dbReference>
<comment type="similarity">
    <text evidence="2">Belongs to the bacterial solute-binding protein 8 family.</text>
</comment>
<comment type="caution">
    <text evidence="17">The sequence shown here is derived from an EMBL/GenBank/DDBJ whole genome shotgun (WGS) entry which is preliminary data.</text>
</comment>
<dbReference type="GO" id="GO:0071281">
    <property type="term" value="P:cellular response to iron ion"/>
    <property type="evidence" value="ECO:0007669"/>
    <property type="project" value="TreeGrafter"/>
</dbReference>
<name>A0A0L0W9S6_GOTPU</name>
<evidence type="ECO:0000313" key="17">
    <source>
        <dbReference type="EMBL" id="KNF08284.1"/>
    </source>
</evidence>
<evidence type="ECO:0000256" key="1">
    <source>
        <dbReference type="ARBA" id="ARBA00001970"/>
    </source>
</evidence>
<dbReference type="InterPro" id="IPR050902">
    <property type="entry name" value="ABC_Transporter_SBP"/>
</dbReference>
<dbReference type="SUPFAM" id="SSF53807">
    <property type="entry name" value="Helical backbone' metal receptor"/>
    <property type="match status" value="1"/>
</dbReference>
<dbReference type="AlphaFoldDB" id="A0A0L0W9S6"/>
<keyword evidence="12" id="KW-0449">Lipoprotein</keyword>
<evidence type="ECO:0000256" key="2">
    <source>
        <dbReference type="ARBA" id="ARBA00008814"/>
    </source>
</evidence>
<keyword evidence="4" id="KW-0813">Transport</keyword>
<keyword evidence="18" id="KW-1185">Reference proteome</keyword>
<keyword evidence="6" id="KW-0349">Heme</keyword>
<evidence type="ECO:0000256" key="3">
    <source>
        <dbReference type="ARBA" id="ARBA00015862"/>
    </source>
</evidence>